<dbReference type="EMBL" id="LO017727">
    <property type="protein sequence ID" value="CRH07109.1"/>
    <property type="molecule type" value="Genomic_DNA"/>
</dbReference>
<accession>A0A1S7LLS6</accession>
<dbReference type="SUPFAM" id="SSF56059">
    <property type="entry name" value="Glutathione synthetase ATP-binding domain-like"/>
    <property type="match status" value="1"/>
</dbReference>
<evidence type="ECO:0008006" key="2">
    <source>
        <dbReference type="Google" id="ProtNLM"/>
    </source>
</evidence>
<name>A0A1S7LLS6_MAGMO</name>
<proteinExistence type="predicted"/>
<reference evidence="1" key="1">
    <citation type="submission" date="2015-04" db="EMBL/GenBank/DDBJ databases">
        <authorList>
            <person name="Syromyatnikov M.Y."/>
            <person name="Popov V.N."/>
        </authorList>
    </citation>
    <scope>NUCLEOTIDE SEQUENCE</scope>
    <source>
        <strain evidence="1">MO-1</strain>
    </source>
</reference>
<evidence type="ECO:0000313" key="1">
    <source>
        <dbReference type="EMBL" id="CRH07109.1"/>
    </source>
</evidence>
<protein>
    <recommendedName>
        <fullName evidence="2">Circularly permuted type 2 ATP-grasp protein</fullName>
    </recommendedName>
</protein>
<gene>
    <name evidence="1" type="ORF">MAGMO_2963</name>
</gene>
<sequence length="382" mass="43124">MTTAPQGFVTFPVTLPKSALKQMVAFVRALERVVALPAYRQQVTAQLPEAAQFEHGHGSVMMGYDFHLTEEGPRLIEINTNAGGGLFAYRAHYPEFEGRHFNKGNPHEPTPHQQERLVATFRQEWQRFQQAAGQVERPLGRIVVMDENPEAQFLYPEMQSFGQLFEHFGIEALVAGPEELTMDRQGVHYLGQRVDLLYMRHCDFYLDTPELAGLRAAYLNRTICLTPNPRIYGLMADKRRLITLCSAEQTTALGAEAEDAELLSHIIPTCKGLWDLADEDALWAERKQWVFKPVASHGSRGVVLGRSMRRNRFAELDRPTTLLQRLVPPSTTECEGVEKPMKTDFRLFAYGTRILGVTARLYSGQVTNFKDPQSGYAAVNVV</sequence>
<dbReference type="AlphaFoldDB" id="A0A1S7LLS6"/>
<organism evidence="1">
    <name type="scientific">Magnetococcus massalia (strain MO-1)</name>
    <dbReference type="NCBI Taxonomy" id="451514"/>
    <lineage>
        <taxon>Bacteria</taxon>
        <taxon>Pseudomonadati</taxon>
        <taxon>Pseudomonadota</taxon>
        <taxon>Magnetococcia</taxon>
        <taxon>Magnetococcales</taxon>
        <taxon>Magnetococcaceae</taxon>
        <taxon>Magnetococcus</taxon>
    </lineage>
</organism>